<dbReference type="InterPro" id="IPR016371">
    <property type="entry name" value="RNA_pol_sigma-H_factor"/>
</dbReference>
<dbReference type="RefSeq" id="WP_023051942.1">
    <property type="nucleotide sequence ID" value="NZ_CP173070.2"/>
</dbReference>
<dbReference type="InterPro" id="IPR007627">
    <property type="entry name" value="RNA_pol_sigma70_r2"/>
</dbReference>
<sequence>MIEKEILIQAQNGDEEALEYIIKKYQNVVYQNMKYFFLKDGDVNDLMQEGYIGLISAINNYDEKKDVYFYTFANVCIKRQMIIAIKKSNTEKYRNLNEAMQGESYYKKEENINYKKPSLSFYNPEEILLSKELVELLKEYLNNNLSKLEKSVFYYLLKQRTYIEIAELLNETPKRIDNIIQRIKKKVYEYLKRYT</sequence>
<evidence type="ECO:0000313" key="7">
    <source>
        <dbReference type="Proteomes" id="UP000017081"/>
    </source>
</evidence>
<dbReference type="GO" id="GO:0003677">
    <property type="term" value="F:DNA binding"/>
    <property type="evidence" value="ECO:0007669"/>
    <property type="project" value="UniProtKB-KW"/>
</dbReference>
<comment type="caution">
    <text evidence="6">The sequence shown here is derived from an EMBL/GenBank/DDBJ whole genome shotgun (WGS) entry which is preliminary data.</text>
</comment>
<protein>
    <submittedName>
        <fullName evidence="6">Putative RNA polymerase sigma-H factor</fullName>
    </submittedName>
</protein>
<proteinExistence type="predicted"/>
<dbReference type="PANTHER" id="PTHR30385">
    <property type="entry name" value="SIGMA FACTOR F FLAGELLAR"/>
    <property type="match status" value="1"/>
</dbReference>
<dbReference type="Pfam" id="PF04542">
    <property type="entry name" value="Sigma70_r2"/>
    <property type="match status" value="1"/>
</dbReference>
<dbReference type="AlphaFoldDB" id="U7V910"/>
<evidence type="ECO:0000256" key="2">
    <source>
        <dbReference type="ARBA" id="ARBA00023082"/>
    </source>
</evidence>
<keyword evidence="4" id="KW-0804">Transcription</keyword>
<evidence type="ECO:0000259" key="5">
    <source>
        <dbReference type="PROSITE" id="PS00715"/>
    </source>
</evidence>
<keyword evidence="3" id="KW-0238">DNA-binding</keyword>
<feature type="domain" description="RNA polymerase sigma-70" evidence="5">
    <location>
        <begin position="45"/>
        <end position="58"/>
    </location>
</feature>
<dbReference type="InterPro" id="IPR000943">
    <property type="entry name" value="RNA_pol_sigma70"/>
</dbReference>
<evidence type="ECO:0000256" key="4">
    <source>
        <dbReference type="ARBA" id="ARBA00023163"/>
    </source>
</evidence>
<dbReference type="PROSITE" id="PS00715">
    <property type="entry name" value="SIGMA70_1"/>
    <property type="match status" value="1"/>
</dbReference>
<reference evidence="6 7" key="1">
    <citation type="submission" date="2013-08" db="EMBL/GenBank/DDBJ databases">
        <authorList>
            <person name="Weinstock G."/>
            <person name="Sodergren E."/>
            <person name="Wylie T."/>
            <person name="Fulton L."/>
            <person name="Fulton R."/>
            <person name="Fronick C."/>
            <person name="O'Laughlin M."/>
            <person name="Godfrey J."/>
            <person name="Miner T."/>
            <person name="Herter B."/>
            <person name="Appelbaum E."/>
            <person name="Cordes M."/>
            <person name="Lek S."/>
            <person name="Wollam A."/>
            <person name="Pepin K.H."/>
            <person name="Palsikar V.B."/>
            <person name="Mitreva M."/>
            <person name="Wilson R.K."/>
        </authorList>
    </citation>
    <scope>NUCLEOTIDE SEQUENCE [LARGE SCALE GENOMIC DNA]</scope>
    <source>
        <strain evidence="6 7">ATCC BAA-474</strain>
    </source>
</reference>
<evidence type="ECO:0000256" key="1">
    <source>
        <dbReference type="ARBA" id="ARBA00023015"/>
    </source>
</evidence>
<dbReference type="GO" id="GO:0006352">
    <property type="term" value="P:DNA-templated transcription initiation"/>
    <property type="evidence" value="ECO:0007669"/>
    <property type="project" value="InterPro"/>
</dbReference>
<dbReference type="PANTHER" id="PTHR30385:SF1">
    <property type="entry name" value="RNA POLYMERASE SIGMA-H FACTOR"/>
    <property type="match status" value="1"/>
</dbReference>
<dbReference type="GO" id="GO:0016987">
    <property type="term" value="F:sigma factor activity"/>
    <property type="evidence" value="ECO:0007669"/>
    <property type="project" value="UniProtKB-KW"/>
</dbReference>
<evidence type="ECO:0000313" key="6">
    <source>
        <dbReference type="EMBL" id="ERT67268.1"/>
    </source>
</evidence>
<dbReference type="InterPro" id="IPR013325">
    <property type="entry name" value="RNA_pol_sigma_r2"/>
</dbReference>
<dbReference type="InterPro" id="IPR014284">
    <property type="entry name" value="RNA_pol_sigma-70_dom"/>
</dbReference>
<keyword evidence="1" id="KW-0805">Transcription regulation</keyword>
<dbReference type="Proteomes" id="UP000017081">
    <property type="component" value="Unassembled WGS sequence"/>
</dbReference>
<keyword evidence="7" id="KW-1185">Reference proteome</keyword>
<dbReference type="HOGENOM" id="CLU_090333_0_1_0"/>
<dbReference type="eggNOG" id="COG1595">
    <property type="taxonomic scope" value="Bacteria"/>
</dbReference>
<dbReference type="Gene3D" id="1.20.120.1810">
    <property type="match status" value="1"/>
</dbReference>
<organism evidence="6 7">
    <name type="scientific">Cetobacterium somerae ATCC BAA-474</name>
    <dbReference type="NCBI Taxonomy" id="1319815"/>
    <lineage>
        <taxon>Bacteria</taxon>
        <taxon>Fusobacteriati</taxon>
        <taxon>Fusobacteriota</taxon>
        <taxon>Fusobacteriia</taxon>
        <taxon>Fusobacteriales</taxon>
        <taxon>Fusobacteriaceae</taxon>
        <taxon>Cetobacterium</taxon>
    </lineage>
</organism>
<dbReference type="PIRSF" id="PIRSF002939">
    <property type="entry name" value="RNA_polymerase_sigma-H_factor"/>
    <property type="match status" value="1"/>
</dbReference>
<name>U7V910_9FUSO</name>
<dbReference type="InterPro" id="IPR013324">
    <property type="entry name" value="RNA_pol_sigma_r3/r4-like"/>
</dbReference>
<dbReference type="NCBIfam" id="TIGR02937">
    <property type="entry name" value="sigma70-ECF"/>
    <property type="match status" value="1"/>
</dbReference>
<dbReference type="SUPFAM" id="SSF88946">
    <property type="entry name" value="Sigma2 domain of RNA polymerase sigma factors"/>
    <property type="match status" value="1"/>
</dbReference>
<keyword evidence="2" id="KW-0731">Sigma factor</keyword>
<evidence type="ECO:0000256" key="3">
    <source>
        <dbReference type="ARBA" id="ARBA00023125"/>
    </source>
</evidence>
<accession>U7V910</accession>
<dbReference type="STRING" id="1319815.HMPREF0202_02410"/>
<dbReference type="EMBL" id="AXZF01000116">
    <property type="protein sequence ID" value="ERT67268.1"/>
    <property type="molecule type" value="Genomic_DNA"/>
</dbReference>
<dbReference type="SUPFAM" id="SSF88659">
    <property type="entry name" value="Sigma3 and sigma4 domains of RNA polymerase sigma factors"/>
    <property type="match status" value="1"/>
</dbReference>
<gene>
    <name evidence="6" type="ORF">HMPREF0202_02410</name>
</gene>